<reference evidence="1" key="1">
    <citation type="submission" date="2018-12" db="EMBL/GenBank/DDBJ databases">
        <title>Novel natural products biosynthetic potential of the class Ktedonobacteria.</title>
        <authorList>
            <person name="Zheng Y."/>
            <person name="Saitou A."/>
            <person name="Wang C.M."/>
            <person name="Toyoda A."/>
            <person name="Minakuchi Y."/>
            <person name="Sekiguchi Y."/>
            <person name="Ueda K."/>
            <person name="Takano H."/>
            <person name="Sakai Y."/>
            <person name="Yokota A."/>
            <person name="Yabe S."/>
        </authorList>
    </citation>
    <scope>NUCLEOTIDE SEQUENCE</scope>
    <source>
        <strain evidence="1">A3-2</strain>
    </source>
</reference>
<proteinExistence type="predicted"/>
<organism evidence="1">
    <name type="scientific">Thermogemmatispora argillosa</name>
    <dbReference type="NCBI Taxonomy" id="2045280"/>
    <lineage>
        <taxon>Bacteria</taxon>
        <taxon>Bacillati</taxon>
        <taxon>Chloroflexota</taxon>
        <taxon>Ktedonobacteria</taxon>
        <taxon>Thermogemmatisporales</taxon>
        <taxon>Thermogemmatisporaceae</taxon>
        <taxon>Thermogemmatispora</taxon>
    </lineage>
</organism>
<evidence type="ECO:0000313" key="1">
    <source>
        <dbReference type="EMBL" id="BBH92798.1"/>
    </source>
</evidence>
<protein>
    <submittedName>
        <fullName evidence="1">Uncharacterized protein</fullName>
    </submittedName>
</protein>
<dbReference type="EMBL" id="AP019377">
    <property type="protein sequence ID" value="BBH92798.1"/>
    <property type="molecule type" value="Genomic_DNA"/>
</dbReference>
<accession>A0A455SZ28</accession>
<sequence length="111" mass="12167">MSRDNDVRSQLAEAPLQAFEHQWTEKLLHFLDAPGMVGKMKDKPVQSRGVAAGRAIQPGKLAQGKGAALFKGFHDFEAESGISLASVRSSAGRGSVARIWLLVCWSPRRFF</sequence>
<name>A0A455SZ28_9CHLR</name>
<dbReference type="AlphaFoldDB" id="A0A455SZ28"/>
<gene>
    <name evidence="1" type="ORF">KTA_09970</name>
</gene>